<keyword evidence="3" id="KW-1185">Reference proteome</keyword>
<reference evidence="2 3" key="1">
    <citation type="journal article" date="2019" name="Nat. Ecol. Evol.">
        <title>Megaphylogeny resolves global patterns of mushroom evolution.</title>
        <authorList>
            <person name="Varga T."/>
            <person name="Krizsan K."/>
            <person name="Foldi C."/>
            <person name="Dima B."/>
            <person name="Sanchez-Garcia M."/>
            <person name="Sanchez-Ramirez S."/>
            <person name="Szollosi G.J."/>
            <person name="Szarkandi J.G."/>
            <person name="Papp V."/>
            <person name="Albert L."/>
            <person name="Andreopoulos W."/>
            <person name="Angelini C."/>
            <person name="Antonin V."/>
            <person name="Barry K.W."/>
            <person name="Bougher N.L."/>
            <person name="Buchanan P."/>
            <person name="Buyck B."/>
            <person name="Bense V."/>
            <person name="Catcheside P."/>
            <person name="Chovatia M."/>
            <person name="Cooper J."/>
            <person name="Damon W."/>
            <person name="Desjardin D."/>
            <person name="Finy P."/>
            <person name="Geml J."/>
            <person name="Haridas S."/>
            <person name="Hughes K."/>
            <person name="Justo A."/>
            <person name="Karasinski D."/>
            <person name="Kautmanova I."/>
            <person name="Kiss B."/>
            <person name="Kocsube S."/>
            <person name="Kotiranta H."/>
            <person name="LaButti K.M."/>
            <person name="Lechner B.E."/>
            <person name="Liimatainen K."/>
            <person name="Lipzen A."/>
            <person name="Lukacs Z."/>
            <person name="Mihaltcheva S."/>
            <person name="Morgado L.N."/>
            <person name="Niskanen T."/>
            <person name="Noordeloos M.E."/>
            <person name="Ohm R.A."/>
            <person name="Ortiz-Santana B."/>
            <person name="Ovrebo C."/>
            <person name="Racz N."/>
            <person name="Riley R."/>
            <person name="Savchenko A."/>
            <person name="Shiryaev A."/>
            <person name="Soop K."/>
            <person name="Spirin V."/>
            <person name="Szebenyi C."/>
            <person name="Tomsovsky M."/>
            <person name="Tulloss R.E."/>
            <person name="Uehling J."/>
            <person name="Grigoriev I.V."/>
            <person name="Vagvolgyi C."/>
            <person name="Papp T."/>
            <person name="Martin F.M."/>
            <person name="Miettinen O."/>
            <person name="Hibbett D.S."/>
            <person name="Nagy L.G."/>
        </authorList>
    </citation>
    <scope>NUCLEOTIDE SEQUENCE [LARGE SCALE GENOMIC DNA]</scope>
    <source>
        <strain evidence="2 3">FP101781</strain>
    </source>
</reference>
<organism evidence="2 3">
    <name type="scientific">Coprinellus micaceus</name>
    <name type="common">Glistening ink-cap mushroom</name>
    <name type="synonym">Coprinus micaceus</name>
    <dbReference type="NCBI Taxonomy" id="71717"/>
    <lineage>
        <taxon>Eukaryota</taxon>
        <taxon>Fungi</taxon>
        <taxon>Dikarya</taxon>
        <taxon>Basidiomycota</taxon>
        <taxon>Agaricomycotina</taxon>
        <taxon>Agaricomycetes</taxon>
        <taxon>Agaricomycetidae</taxon>
        <taxon>Agaricales</taxon>
        <taxon>Agaricineae</taxon>
        <taxon>Psathyrellaceae</taxon>
        <taxon>Coprinellus</taxon>
    </lineage>
</organism>
<feature type="region of interest" description="Disordered" evidence="1">
    <location>
        <begin position="200"/>
        <end position="225"/>
    </location>
</feature>
<comment type="caution">
    <text evidence="2">The sequence shown here is derived from an EMBL/GenBank/DDBJ whole genome shotgun (WGS) entry which is preliminary data.</text>
</comment>
<evidence type="ECO:0000256" key="1">
    <source>
        <dbReference type="SAM" id="MobiDB-lite"/>
    </source>
</evidence>
<feature type="region of interest" description="Disordered" evidence="1">
    <location>
        <begin position="21"/>
        <end position="45"/>
    </location>
</feature>
<protein>
    <submittedName>
        <fullName evidence="2">Uncharacterized protein</fullName>
    </submittedName>
</protein>
<sequence>MWGRPLTSRAVALAKTGRVRGGKGVVPSSGALAAPAAGASTTPPHGFYSDRSAADEVPLRIGYHYIVDDFPLTERTPRNGHPLVNHSTCWISCVKETGRGRTMRLIGGGVKRSLESFRPLTRGRGASSDVEASGGQPFFDGKSIKFRQTLTGKHPVVGFHTLPVLRSQACVHLPGTSRWKTFEEFKKAQVKGANVALTQQGGLGEHRRKRWPTLGKGNETGGLNAQKGFGQEVETSASAFSKQMFINYHFSGTGTFRPEFGSHGEGRNRRRVGAYTSDEDLGSRLPVEEVHRTKLLSQERQTKFAGSVSARASTDALSGEGRDMTPNVVDMRTHSEKVVLRVFET</sequence>
<dbReference type="EMBL" id="QPFP01000523">
    <property type="protein sequence ID" value="TEB09080.1"/>
    <property type="molecule type" value="Genomic_DNA"/>
</dbReference>
<feature type="compositionally biased region" description="Low complexity" evidence="1">
    <location>
        <begin position="25"/>
        <end position="44"/>
    </location>
</feature>
<name>A0A4Y7RK03_COPMI</name>
<gene>
    <name evidence="2" type="ORF">FA13DRAFT_1722643</name>
</gene>
<evidence type="ECO:0000313" key="3">
    <source>
        <dbReference type="Proteomes" id="UP000298030"/>
    </source>
</evidence>
<dbReference type="Proteomes" id="UP000298030">
    <property type="component" value="Unassembled WGS sequence"/>
</dbReference>
<proteinExistence type="predicted"/>
<accession>A0A4Y7RK03</accession>
<evidence type="ECO:0000313" key="2">
    <source>
        <dbReference type="EMBL" id="TEB09080.1"/>
    </source>
</evidence>
<feature type="region of interest" description="Disordered" evidence="1">
    <location>
        <begin position="306"/>
        <end position="327"/>
    </location>
</feature>
<dbReference type="AlphaFoldDB" id="A0A4Y7RK03"/>